<organism evidence="2 3">
    <name type="scientific">Pontibacter diazotrophicus</name>
    <dbReference type="NCBI Taxonomy" id="1400979"/>
    <lineage>
        <taxon>Bacteria</taxon>
        <taxon>Pseudomonadati</taxon>
        <taxon>Bacteroidota</taxon>
        <taxon>Cytophagia</taxon>
        <taxon>Cytophagales</taxon>
        <taxon>Hymenobacteraceae</taxon>
        <taxon>Pontibacter</taxon>
    </lineage>
</organism>
<evidence type="ECO:0000313" key="3">
    <source>
        <dbReference type="Proteomes" id="UP000256708"/>
    </source>
</evidence>
<dbReference type="Proteomes" id="UP000256708">
    <property type="component" value="Unassembled WGS sequence"/>
</dbReference>
<reference evidence="3" key="1">
    <citation type="submission" date="2018-08" db="EMBL/GenBank/DDBJ databases">
        <authorList>
            <person name="Liu Z.-W."/>
            <person name="Du Z.-J."/>
        </authorList>
    </citation>
    <scope>NUCLEOTIDE SEQUENCE [LARGE SCALE GENOMIC DNA]</scope>
    <source>
        <strain evidence="3">H4X</strain>
    </source>
</reference>
<accession>A0A3D8L577</accession>
<dbReference type="AlphaFoldDB" id="A0A3D8L577"/>
<evidence type="ECO:0000256" key="1">
    <source>
        <dbReference type="SAM" id="MobiDB-lite"/>
    </source>
</evidence>
<dbReference type="EMBL" id="QRGR01000034">
    <property type="protein sequence ID" value="RDV12565.1"/>
    <property type="molecule type" value="Genomic_DNA"/>
</dbReference>
<protein>
    <submittedName>
        <fullName evidence="2">Uncharacterized protein</fullName>
    </submittedName>
</protein>
<gene>
    <name evidence="2" type="ORF">DXT99_22640</name>
</gene>
<dbReference type="RefSeq" id="WP_115567871.1">
    <property type="nucleotide sequence ID" value="NZ_QRGR01000034.1"/>
</dbReference>
<name>A0A3D8L577_9BACT</name>
<sequence length="65" mass="7896">MLSISRTSQEKTGTGIARLNKDKQKEEEQYPFIDYQLEIVWWQVNTWLNPRELWLPQLQQQMKTT</sequence>
<proteinExistence type="predicted"/>
<evidence type="ECO:0000313" key="2">
    <source>
        <dbReference type="EMBL" id="RDV12565.1"/>
    </source>
</evidence>
<keyword evidence="3" id="KW-1185">Reference proteome</keyword>
<feature type="compositionally biased region" description="Polar residues" evidence="1">
    <location>
        <begin position="1"/>
        <end position="12"/>
    </location>
</feature>
<feature type="region of interest" description="Disordered" evidence="1">
    <location>
        <begin position="1"/>
        <end position="20"/>
    </location>
</feature>
<comment type="caution">
    <text evidence="2">The sequence shown here is derived from an EMBL/GenBank/DDBJ whole genome shotgun (WGS) entry which is preliminary data.</text>
</comment>